<evidence type="ECO:0000313" key="2">
    <source>
        <dbReference type="Proteomes" id="UP001057402"/>
    </source>
</evidence>
<dbReference type="Proteomes" id="UP001057402">
    <property type="component" value="Chromosome 3"/>
</dbReference>
<proteinExistence type="predicted"/>
<evidence type="ECO:0000313" key="1">
    <source>
        <dbReference type="EMBL" id="KAI4382229.1"/>
    </source>
</evidence>
<reference evidence="2" key="1">
    <citation type="journal article" date="2023" name="Front. Plant Sci.">
        <title>Chromosomal-level genome assembly of Melastoma candidum provides insights into trichome evolution.</title>
        <authorList>
            <person name="Zhong Y."/>
            <person name="Wu W."/>
            <person name="Sun C."/>
            <person name="Zou P."/>
            <person name="Liu Y."/>
            <person name="Dai S."/>
            <person name="Zhou R."/>
        </authorList>
    </citation>
    <scope>NUCLEOTIDE SEQUENCE [LARGE SCALE GENOMIC DNA]</scope>
</reference>
<sequence length="187" mass="20856">MSINKKNVLQSVFGPEFRCGCGKTKIPDVIQPQPVHPRVIQLSNCKSNSTSSTSNVDSVSATFSLNIDTSPRWSDSEHDPPTTEAELTPLWGSASSLAIGGSIAVMKESDDPFGDFRDSMLRMIREKGIHSRDGLEDLLRCFLELNSTRYHKVIIRAFSEIQQGVLSYHQMTNRPGIRGGSWRWKAM</sequence>
<protein>
    <submittedName>
        <fullName evidence="1">Uncharacterized protein</fullName>
    </submittedName>
</protein>
<organism evidence="1 2">
    <name type="scientific">Melastoma candidum</name>
    <dbReference type="NCBI Taxonomy" id="119954"/>
    <lineage>
        <taxon>Eukaryota</taxon>
        <taxon>Viridiplantae</taxon>
        <taxon>Streptophyta</taxon>
        <taxon>Embryophyta</taxon>
        <taxon>Tracheophyta</taxon>
        <taxon>Spermatophyta</taxon>
        <taxon>Magnoliopsida</taxon>
        <taxon>eudicotyledons</taxon>
        <taxon>Gunneridae</taxon>
        <taxon>Pentapetalae</taxon>
        <taxon>rosids</taxon>
        <taxon>malvids</taxon>
        <taxon>Myrtales</taxon>
        <taxon>Melastomataceae</taxon>
        <taxon>Melastomatoideae</taxon>
        <taxon>Melastomateae</taxon>
        <taxon>Melastoma</taxon>
    </lineage>
</organism>
<comment type="caution">
    <text evidence="1">The sequence shown here is derived from an EMBL/GenBank/DDBJ whole genome shotgun (WGS) entry which is preliminary data.</text>
</comment>
<gene>
    <name evidence="1" type="ORF">MLD38_008218</name>
</gene>
<accession>A0ACB9RTJ3</accession>
<dbReference type="EMBL" id="CM042882">
    <property type="protein sequence ID" value="KAI4382229.1"/>
    <property type="molecule type" value="Genomic_DNA"/>
</dbReference>
<name>A0ACB9RTJ3_9MYRT</name>
<keyword evidence="2" id="KW-1185">Reference proteome</keyword>